<evidence type="ECO:0000313" key="4">
    <source>
        <dbReference type="Proteomes" id="UP001237448"/>
    </source>
</evidence>
<dbReference type="PANTHER" id="PTHR37828">
    <property type="entry name" value="GSR2449 PROTEIN"/>
    <property type="match status" value="1"/>
</dbReference>
<accession>A0ABU0FGT4</accession>
<sequence length="94" mass="10151">MFVITLRFTDKIKAPQFMDGHNAWIKRGFDDGVFLLVGSLQPNAGGVILAHDASPEEIEARVQDDPFVAGGVVSAEILAIAPSRADERLAFLKA</sequence>
<dbReference type="EMBL" id="JAUSVK010000001">
    <property type="protein sequence ID" value="MDQ0393676.1"/>
    <property type="molecule type" value="Genomic_DNA"/>
</dbReference>
<evidence type="ECO:0000256" key="1">
    <source>
        <dbReference type="ARBA" id="ARBA00007689"/>
    </source>
</evidence>
<dbReference type="InterPro" id="IPR005545">
    <property type="entry name" value="YCII"/>
</dbReference>
<protein>
    <submittedName>
        <fullName evidence="3">Uncharacterized protein YciI</fullName>
    </submittedName>
</protein>
<dbReference type="Pfam" id="PF03795">
    <property type="entry name" value="YCII"/>
    <property type="match status" value="1"/>
</dbReference>
<organism evidence="3 4">
    <name type="scientific">Labrys monachus</name>
    <dbReference type="NCBI Taxonomy" id="217067"/>
    <lineage>
        <taxon>Bacteria</taxon>
        <taxon>Pseudomonadati</taxon>
        <taxon>Pseudomonadota</taxon>
        <taxon>Alphaproteobacteria</taxon>
        <taxon>Hyphomicrobiales</taxon>
        <taxon>Xanthobacteraceae</taxon>
        <taxon>Labrys</taxon>
    </lineage>
</organism>
<evidence type="ECO:0000313" key="3">
    <source>
        <dbReference type="EMBL" id="MDQ0393676.1"/>
    </source>
</evidence>
<name>A0ABU0FGT4_9HYPH</name>
<comment type="similarity">
    <text evidence="1">Belongs to the YciI family.</text>
</comment>
<dbReference type="InterPro" id="IPR011008">
    <property type="entry name" value="Dimeric_a/b-barrel"/>
</dbReference>
<comment type="caution">
    <text evidence="3">The sequence shown here is derived from an EMBL/GenBank/DDBJ whole genome shotgun (WGS) entry which is preliminary data.</text>
</comment>
<proteinExistence type="inferred from homology"/>
<reference evidence="3 4" key="1">
    <citation type="submission" date="2023-07" db="EMBL/GenBank/DDBJ databases">
        <title>Genomic Encyclopedia of Type Strains, Phase IV (KMG-IV): sequencing the most valuable type-strain genomes for metagenomic binning, comparative biology and taxonomic classification.</title>
        <authorList>
            <person name="Goeker M."/>
        </authorList>
    </citation>
    <scope>NUCLEOTIDE SEQUENCE [LARGE SCALE GENOMIC DNA]</scope>
    <source>
        <strain evidence="3 4">DSM 5896</strain>
    </source>
</reference>
<keyword evidence="4" id="KW-1185">Reference proteome</keyword>
<gene>
    <name evidence="3" type="ORF">J3R73_003468</name>
</gene>
<feature type="domain" description="YCII-related" evidence="2">
    <location>
        <begin position="15"/>
        <end position="74"/>
    </location>
</feature>
<dbReference type="PANTHER" id="PTHR37828:SF1">
    <property type="entry name" value="YCII-RELATED DOMAIN-CONTAINING PROTEIN"/>
    <property type="match status" value="1"/>
</dbReference>
<dbReference type="Gene3D" id="3.30.70.1060">
    <property type="entry name" value="Dimeric alpha+beta barrel"/>
    <property type="match status" value="1"/>
</dbReference>
<dbReference type="Proteomes" id="UP001237448">
    <property type="component" value="Unassembled WGS sequence"/>
</dbReference>
<evidence type="ECO:0000259" key="2">
    <source>
        <dbReference type="Pfam" id="PF03795"/>
    </source>
</evidence>
<dbReference type="RefSeq" id="WP_307429353.1">
    <property type="nucleotide sequence ID" value="NZ_JAUSVK010000001.1"/>
</dbReference>
<dbReference type="SUPFAM" id="SSF54909">
    <property type="entry name" value="Dimeric alpha+beta barrel"/>
    <property type="match status" value="1"/>
</dbReference>